<evidence type="ECO:0000313" key="3">
    <source>
        <dbReference type="Proteomes" id="UP000807769"/>
    </source>
</evidence>
<evidence type="ECO:0000313" key="1">
    <source>
        <dbReference type="EMBL" id="KAG1794518.1"/>
    </source>
</evidence>
<name>A0A9P7DIS8_9AGAM</name>
<dbReference type="GeneID" id="64625633"/>
<accession>A0A9P7DIS8</accession>
<dbReference type="Proteomes" id="UP000807769">
    <property type="component" value="Unassembled WGS sequence"/>
</dbReference>
<reference evidence="1" key="1">
    <citation type="journal article" date="2020" name="New Phytol.">
        <title>Comparative genomics reveals dynamic genome evolution in host specialist ectomycorrhizal fungi.</title>
        <authorList>
            <person name="Lofgren L.A."/>
            <person name="Nguyen N.H."/>
            <person name="Vilgalys R."/>
            <person name="Ruytinx J."/>
            <person name="Liao H.L."/>
            <person name="Branco S."/>
            <person name="Kuo A."/>
            <person name="LaButti K."/>
            <person name="Lipzen A."/>
            <person name="Andreopoulos W."/>
            <person name="Pangilinan J."/>
            <person name="Riley R."/>
            <person name="Hundley H."/>
            <person name="Na H."/>
            <person name="Barry K."/>
            <person name="Grigoriev I.V."/>
            <person name="Stajich J.E."/>
            <person name="Kennedy P.G."/>
        </authorList>
    </citation>
    <scope>NUCLEOTIDE SEQUENCE</scope>
    <source>
        <strain evidence="1">MN1</strain>
    </source>
</reference>
<sequence>VRIISQHNITCEELQVAARLLVEFIKEFYHQRRLKWIHFIQQSIHALRHYANEVAKKGPSQWTMECMIGNLISKIHQPSNPYANLAQHAIHHAQHNTLMIMIPTLNPNYNKLLY</sequence>
<dbReference type="OrthoDB" id="2669721at2759"/>
<feature type="non-terminal residue" evidence="1">
    <location>
        <position position="1"/>
    </location>
</feature>
<organism evidence="1 3">
    <name type="scientific">Suillus subaureus</name>
    <dbReference type="NCBI Taxonomy" id="48587"/>
    <lineage>
        <taxon>Eukaryota</taxon>
        <taxon>Fungi</taxon>
        <taxon>Dikarya</taxon>
        <taxon>Basidiomycota</taxon>
        <taxon>Agaricomycotina</taxon>
        <taxon>Agaricomycetes</taxon>
        <taxon>Agaricomycetidae</taxon>
        <taxon>Boletales</taxon>
        <taxon>Suillineae</taxon>
        <taxon>Suillaceae</taxon>
        <taxon>Suillus</taxon>
    </lineage>
</organism>
<dbReference type="EMBL" id="JABBWG010000041">
    <property type="protein sequence ID" value="KAG1807799.1"/>
    <property type="molecule type" value="Genomic_DNA"/>
</dbReference>
<keyword evidence="3" id="KW-1185">Reference proteome</keyword>
<gene>
    <name evidence="2" type="ORF">BJ212DRAFT_1281431</name>
    <name evidence="1" type="ORF">BJ212DRAFT_1291935</name>
</gene>
<comment type="caution">
    <text evidence="1">The sequence shown here is derived from an EMBL/GenBank/DDBJ whole genome shotgun (WGS) entry which is preliminary data.</text>
</comment>
<proteinExistence type="predicted"/>
<dbReference type="AlphaFoldDB" id="A0A9P7DIS8"/>
<evidence type="ECO:0000313" key="2">
    <source>
        <dbReference type="EMBL" id="KAG1807799.1"/>
    </source>
</evidence>
<protein>
    <submittedName>
        <fullName evidence="1">Uncharacterized protein</fullName>
    </submittedName>
</protein>
<dbReference type="EMBL" id="JABBWG010000373">
    <property type="protein sequence ID" value="KAG1794518.1"/>
    <property type="molecule type" value="Genomic_DNA"/>
</dbReference>
<dbReference type="RefSeq" id="XP_041188257.1">
    <property type="nucleotide sequence ID" value="XM_041331616.1"/>
</dbReference>